<reference evidence="2" key="2">
    <citation type="submission" date="2025-08" db="UniProtKB">
        <authorList>
            <consortium name="Ensembl"/>
        </authorList>
    </citation>
    <scope>IDENTIFICATION</scope>
</reference>
<sequence>MTYLAVEISMLYSAQDLPVPSWGGGRDTSLFFPFCIWHSSPLALPKSSESIWLMVRFCSTDISEIMSLDLRRSSMCTDCHRPTGTKTAMSCPGEPSSHSNKGSSSDKPQDALIPGLQH</sequence>
<feature type="compositionally biased region" description="Low complexity" evidence="1">
    <location>
        <begin position="96"/>
        <end position="105"/>
    </location>
</feature>
<dbReference type="AlphaFoldDB" id="A0A803YLG7"/>
<protein>
    <submittedName>
        <fullName evidence="2">Uncharacterized protein</fullName>
    </submittedName>
</protein>
<dbReference type="GeneTree" id="ENSGT00960000189412"/>
<name>A0A803YLG7_MELGA</name>
<feature type="region of interest" description="Disordered" evidence="1">
    <location>
        <begin position="84"/>
        <end position="118"/>
    </location>
</feature>
<dbReference type="InParanoid" id="A0A803YLG7"/>
<reference evidence="2 3" key="1">
    <citation type="journal article" date="2010" name="PLoS Biol.">
        <title>Multi-platform next-generation sequencing of the domestic turkey (Meleagris gallopavo): genome assembly and analysis.</title>
        <authorList>
            <person name="Dalloul R.A."/>
            <person name="Long J.A."/>
            <person name="Zimin A.V."/>
            <person name="Aslam L."/>
            <person name="Beal K."/>
            <person name="Blomberg L.A."/>
            <person name="Bouffard P."/>
            <person name="Burt D.W."/>
            <person name="Crasta O."/>
            <person name="Crooijmans R.P."/>
            <person name="Cooper K."/>
            <person name="Coulombe R.A."/>
            <person name="De S."/>
            <person name="Delany M.E."/>
            <person name="Dodgson J.B."/>
            <person name="Dong J.J."/>
            <person name="Evans C."/>
            <person name="Frederickson K.M."/>
            <person name="Flicek P."/>
            <person name="Florea L."/>
            <person name="Folkerts O."/>
            <person name="Groenen M.A."/>
            <person name="Harkins T.T."/>
            <person name="Herrero J."/>
            <person name="Hoffmann S."/>
            <person name="Megens H.J."/>
            <person name="Jiang A."/>
            <person name="de Jong P."/>
            <person name="Kaiser P."/>
            <person name="Kim H."/>
            <person name="Kim K.W."/>
            <person name="Kim S."/>
            <person name="Langenberger D."/>
            <person name="Lee M.K."/>
            <person name="Lee T."/>
            <person name="Mane S."/>
            <person name="Marcais G."/>
            <person name="Marz M."/>
            <person name="McElroy A.P."/>
            <person name="Modise T."/>
            <person name="Nefedov M."/>
            <person name="Notredame C."/>
            <person name="Paton I.R."/>
            <person name="Payne W.S."/>
            <person name="Pertea G."/>
            <person name="Prickett D."/>
            <person name="Puiu D."/>
            <person name="Qioa D."/>
            <person name="Raineri E."/>
            <person name="Ruffier M."/>
            <person name="Salzberg S.L."/>
            <person name="Schatz M.C."/>
            <person name="Scheuring C."/>
            <person name="Schmidt C.J."/>
            <person name="Schroeder S."/>
            <person name="Searle S.M."/>
            <person name="Smith E.J."/>
            <person name="Smith J."/>
            <person name="Sonstegard T.S."/>
            <person name="Stadler P.F."/>
            <person name="Tafer H."/>
            <person name="Tu Z.J."/>
            <person name="Van Tassell C.P."/>
            <person name="Vilella A.J."/>
            <person name="Williams K.P."/>
            <person name="Yorke J.A."/>
            <person name="Zhang L."/>
            <person name="Zhang H.B."/>
            <person name="Zhang X."/>
            <person name="Zhang Y."/>
            <person name="Reed K.M."/>
        </authorList>
    </citation>
    <scope>NUCLEOTIDE SEQUENCE [LARGE SCALE GENOMIC DNA]</scope>
</reference>
<evidence type="ECO:0000313" key="3">
    <source>
        <dbReference type="Proteomes" id="UP000001645"/>
    </source>
</evidence>
<keyword evidence="3" id="KW-1185">Reference proteome</keyword>
<dbReference type="Ensembl" id="ENSMGAT00000029395.1">
    <property type="protein sequence ID" value="ENSMGAP00000032615.1"/>
    <property type="gene ID" value="ENSMGAG00000022419.1"/>
</dbReference>
<proteinExistence type="predicted"/>
<accession>A0A803YLG7</accession>
<evidence type="ECO:0000313" key="2">
    <source>
        <dbReference type="Ensembl" id="ENSMGAP00000032615.1"/>
    </source>
</evidence>
<dbReference type="Proteomes" id="UP000001645">
    <property type="component" value="Chromosome 20"/>
</dbReference>
<organism evidence="2 3">
    <name type="scientific">Meleagris gallopavo</name>
    <name type="common">Wild turkey</name>
    <dbReference type="NCBI Taxonomy" id="9103"/>
    <lineage>
        <taxon>Eukaryota</taxon>
        <taxon>Metazoa</taxon>
        <taxon>Chordata</taxon>
        <taxon>Craniata</taxon>
        <taxon>Vertebrata</taxon>
        <taxon>Euteleostomi</taxon>
        <taxon>Archelosauria</taxon>
        <taxon>Archosauria</taxon>
        <taxon>Dinosauria</taxon>
        <taxon>Saurischia</taxon>
        <taxon>Theropoda</taxon>
        <taxon>Coelurosauria</taxon>
        <taxon>Aves</taxon>
        <taxon>Neognathae</taxon>
        <taxon>Galloanserae</taxon>
        <taxon>Galliformes</taxon>
        <taxon>Phasianidae</taxon>
        <taxon>Meleagridinae</taxon>
        <taxon>Meleagris</taxon>
    </lineage>
</organism>
<reference evidence="2" key="3">
    <citation type="submission" date="2025-09" db="UniProtKB">
        <authorList>
            <consortium name="Ensembl"/>
        </authorList>
    </citation>
    <scope>IDENTIFICATION</scope>
</reference>
<evidence type="ECO:0000256" key="1">
    <source>
        <dbReference type="SAM" id="MobiDB-lite"/>
    </source>
</evidence>